<dbReference type="Proteomes" id="UP000239322">
    <property type="component" value="Unassembled WGS sequence"/>
</dbReference>
<evidence type="ECO:0008006" key="4">
    <source>
        <dbReference type="Google" id="ProtNLM"/>
    </source>
</evidence>
<dbReference type="AlphaFoldDB" id="A0A2S9PZM4"/>
<keyword evidence="1" id="KW-0175">Coiled coil</keyword>
<proteinExistence type="predicted"/>
<organism evidence="2 3">
    <name type="scientific">Streptomyces solincola</name>
    <dbReference type="NCBI Taxonomy" id="2100817"/>
    <lineage>
        <taxon>Bacteria</taxon>
        <taxon>Bacillati</taxon>
        <taxon>Actinomycetota</taxon>
        <taxon>Actinomycetes</taxon>
        <taxon>Kitasatosporales</taxon>
        <taxon>Streptomycetaceae</taxon>
        <taxon>Streptomyces</taxon>
    </lineage>
</organism>
<accession>A0A2S9PZM4</accession>
<keyword evidence="3" id="KW-1185">Reference proteome</keyword>
<evidence type="ECO:0000313" key="2">
    <source>
        <dbReference type="EMBL" id="PRH79848.1"/>
    </source>
</evidence>
<gene>
    <name evidence="2" type="ORF">C6N75_07470</name>
</gene>
<dbReference type="OrthoDB" id="5504890at2"/>
<feature type="coiled-coil region" evidence="1">
    <location>
        <begin position="125"/>
        <end position="152"/>
    </location>
</feature>
<protein>
    <recommendedName>
        <fullName evidence="4">DUF892 family protein</fullName>
    </recommendedName>
</protein>
<name>A0A2S9PZM4_9ACTN</name>
<dbReference type="EMBL" id="PVLV01000097">
    <property type="protein sequence ID" value="PRH79848.1"/>
    <property type="molecule type" value="Genomic_DNA"/>
</dbReference>
<evidence type="ECO:0000313" key="3">
    <source>
        <dbReference type="Proteomes" id="UP000239322"/>
    </source>
</evidence>
<comment type="caution">
    <text evidence="2">The sequence shown here is derived from an EMBL/GenBank/DDBJ whole genome shotgun (WGS) entry which is preliminary data.</text>
</comment>
<sequence length="166" mass="18124">MLAIYLNDHYTGATGGLELFQRAAKARADGEEKEVLADLARQVRDDRDALAQIMADLEVSVDRTRMALGWVAEKAGRLKTNGRLLSRSPLSDLLEAEAMLLGVLGKAACWRALRTLAESDRRLDAARLDTLLDRAERQATVLERMRVAAAARNLSTPSTPSPAKPA</sequence>
<evidence type="ECO:0000256" key="1">
    <source>
        <dbReference type="SAM" id="Coils"/>
    </source>
</evidence>
<reference evidence="2 3" key="1">
    <citation type="submission" date="2018-03" db="EMBL/GenBank/DDBJ databases">
        <title>Novel Streptomyces sp. from soil.</title>
        <authorList>
            <person name="Tan G.Y.A."/>
            <person name="Lee Z.Y."/>
        </authorList>
    </citation>
    <scope>NUCLEOTIDE SEQUENCE [LARGE SCALE GENOMIC DNA]</scope>
    <source>
        <strain evidence="2 3">ST5x</strain>
    </source>
</reference>